<dbReference type="PANTHER" id="PTHR34153:SF2">
    <property type="entry name" value="SI:CH211-262H13.3-RELATED"/>
    <property type="match status" value="1"/>
</dbReference>
<dbReference type="PROSITE" id="PS50157">
    <property type="entry name" value="ZINC_FINGER_C2H2_2"/>
    <property type="match status" value="2"/>
</dbReference>
<dbReference type="Proteomes" id="UP001153737">
    <property type="component" value="Chromosome 2"/>
</dbReference>
<dbReference type="OrthoDB" id="3437960at2759"/>
<dbReference type="PANTHER" id="PTHR34153">
    <property type="entry name" value="SI:CH211-262H13.3-RELATED-RELATED"/>
    <property type="match status" value="1"/>
</dbReference>
<accession>A0A9N9SDC0</accession>
<sequence>MMKLLRERDSKIGELSDKLEAVSAVLINSQIFPTENDDLSETTLDLFNDFPIKDDGMLANVESKLANEETYKKLVHDLSMIGGRDYKECSKRFLRRIIDDKFACGYSMLGRKKKRVFRSTMICACLLDFRHQQFARDKNGRYMCPSCISTYKQKGHLVRHIRYECGIDPKFTCHICFRKFKHKCNLNYHHIILHKEQLLPNDIGKKIKSDDVIELDSSFK</sequence>
<dbReference type="AlphaFoldDB" id="A0A9N9SDC0"/>
<protein>
    <recommendedName>
        <fullName evidence="2">C2H2-type domain-containing protein</fullName>
    </recommendedName>
</protein>
<gene>
    <name evidence="3" type="ORF">PHAECO_LOCUS6126</name>
</gene>
<proteinExistence type="predicted"/>
<dbReference type="SUPFAM" id="SSF57667">
    <property type="entry name" value="beta-beta-alpha zinc fingers"/>
    <property type="match status" value="1"/>
</dbReference>
<organism evidence="3 4">
    <name type="scientific">Phaedon cochleariae</name>
    <name type="common">Mustard beetle</name>
    <dbReference type="NCBI Taxonomy" id="80249"/>
    <lineage>
        <taxon>Eukaryota</taxon>
        <taxon>Metazoa</taxon>
        <taxon>Ecdysozoa</taxon>
        <taxon>Arthropoda</taxon>
        <taxon>Hexapoda</taxon>
        <taxon>Insecta</taxon>
        <taxon>Pterygota</taxon>
        <taxon>Neoptera</taxon>
        <taxon>Endopterygota</taxon>
        <taxon>Coleoptera</taxon>
        <taxon>Polyphaga</taxon>
        <taxon>Cucujiformia</taxon>
        <taxon>Chrysomeloidea</taxon>
        <taxon>Chrysomelidae</taxon>
        <taxon>Chrysomelinae</taxon>
        <taxon>Chrysomelini</taxon>
        <taxon>Phaedon</taxon>
    </lineage>
</organism>
<evidence type="ECO:0000313" key="4">
    <source>
        <dbReference type="Proteomes" id="UP001153737"/>
    </source>
</evidence>
<dbReference type="Pfam" id="PF16064">
    <property type="entry name" value="DUF4806"/>
    <property type="match status" value="1"/>
</dbReference>
<keyword evidence="1" id="KW-0862">Zinc</keyword>
<name>A0A9N9SDC0_PHACE</name>
<reference evidence="3" key="2">
    <citation type="submission" date="2022-10" db="EMBL/GenBank/DDBJ databases">
        <authorList>
            <consortium name="ENA_rothamsted_submissions"/>
            <consortium name="culmorum"/>
            <person name="King R."/>
        </authorList>
    </citation>
    <scope>NUCLEOTIDE SEQUENCE</scope>
</reference>
<feature type="domain" description="C2H2-type" evidence="2">
    <location>
        <begin position="142"/>
        <end position="169"/>
    </location>
</feature>
<dbReference type="Gene3D" id="3.30.160.60">
    <property type="entry name" value="Classic Zinc Finger"/>
    <property type="match status" value="1"/>
</dbReference>
<keyword evidence="1" id="KW-0479">Metal-binding</keyword>
<evidence type="ECO:0000256" key="1">
    <source>
        <dbReference type="PROSITE-ProRule" id="PRU00042"/>
    </source>
</evidence>
<keyword evidence="1" id="KW-0863">Zinc-finger</keyword>
<evidence type="ECO:0000313" key="3">
    <source>
        <dbReference type="EMBL" id="CAG9818624.1"/>
    </source>
</evidence>
<dbReference type="PROSITE" id="PS00028">
    <property type="entry name" value="ZINC_FINGER_C2H2_1"/>
    <property type="match status" value="1"/>
</dbReference>
<keyword evidence="4" id="KW-1185">Reference proteome</keyword>
<dbReference type="InterPro" id="IPR013087">
    <property type="entry name" value="Znf_C2H2_type"/>
</dbReference>
<dbReference type="EMBL" id="OU896708">
    <property type="protein sequence ID" value="CAG9818624.1"/>
    <property type="molecule type" value="Genomic_DNA"/>
</dbReference>
<dbReference type="InterPro" id="IPR036236">
    <property type="entry name" value="Znf_C2H2_sf"/>
</dbReference>
<dbReference type="InterPro" id="IPR032071">
    <property type="entry name" value="DUF4806"/>
</dbReference>
<feature type="domain" description="C2H2-type" evidence="2">
    <location>
        <begin position="171"/>
        <end position="194"/>
    </location>
</feature>
<dbReference type="GO" id="GO:0008270">
    <property type="term" value="F:zinc ion binding"/>
    <property type="evidence" value="ECO:0007669"/>
    <property type="project" value="UniProtKB-KW"/>
</dbReference>
<evidence type="ECO:0000259" key="2">
    <source>
        <dbReference type="PROSITE" id="PS50157"/>
    </source>
</evidence>
<reference evidence="3" key="1">
    <citation type="submission" date="2022-01" db="EMBL/GenBank/DDBJ databases">
        <authorList>
            <person name="King R."/>
        </authorList>
    </citation>
    <scope>NUCLEOTIDE SEQUENCE</scope>
</reference>